<dbReference type="KEGG" id="arep:ID810_11085"/>
<sequence length="137" mass="15252">MPTKFMKLGFDAHVLRSLRNEATGYVLEVGLNYYRGTPISAVERLELSVDGERIDDDRLLVEINGKYLRLYEVPLAHTEYWGVKTPIHLHVLGAPLAAGPHDVDVVCEARVVYMQFAPGVYGMFDASARATLTVSES</sequence>
<evidence type="ECO:0000256" key="3">
    <source>
        <dbReference type="ARBA" id="ARBA00046336"/>
    </source>
</evidence>
<dbReference type="EMBL" id="CP063989">
    <property type="protein sequence ID" value="QPL05243.1"/>
    <property type="molecule type" value="Genomic_DNA"/>
</dbReference>
<keyword evidence="2" id="KW-0119">Carbohydrate metabolism</keyword>
<feature type="domain" description="C-glycoside deglycosidase beta subunit" evidence="5">
    <location>
        <begin position="20"/>
        <end position="113"/>
    </location>
</feature>
<proteinExistence type="inferred from homology"/>
<evidence type="ECO:0000259" key="5">
    <source>
        <dbReference type="Pfam" id="PF19906"/>
    </source>
</evidence>
<dbReference type="AlphaFoldDB" id="A0A7T0PW81"/>
<dbReference type="GO" id="GO:0016829">
    <property type="term" value="F:lyase activity"/>
    <property type="evidence" value="ECO:0007669"/>
    <property type="project" value="UniProtKB-KW"/>
</dbReference>
<reference evidence="6 7" key="1">
    <citation type="submission" date="2020-11" db="EMBL/GenBank/DDBJ databases">
        <title>Actinomyces sp. ZJ750.</title>
        <authorList>
            <person name="Zhou J."/>
        </authorList>
    </citation>
    <scope>NUCLEOTIDE SEQUENCE [LARGE SCALE GENOMIC DNA]</scope>
    <source>
        <strain evidence="6 7">ZJ750</strain>
    </source>
</reference>
<keyword evidence="1" id="KW-0456">Lyase</keyword>
<protein>
    <recommendedName>
        <fullName evidence="4">C-deglycosylation enzyme beta subunit</fullName>
    </recommendedName>
</protein>
<keyword evidence="7" id="KW-1185">Reference proteome</keyword>
<accession>A0A7T0PW81</accession>
<evidence type="ECO:0000313" key="7">
    <source>
        <dbReference type="Proteomes" id="UP000594637"/>
    </source>
</evidence>
<dbReference type="RefSeq" id="WP_166857221.1">
    <property type="nucleotide sequence ID" value="NZ_CP063989.1"/>
</dbReference>
<evidence type="ECO:0000256" key="2">
    <source>
        <dbReference type="ARBA" id="ARBA00023277"/>
    </source>
</evidence>
<dbReference type="Proteomes" id="UP000594637">
    <property type="component" value="Chromosome"/>
</dbReference>
<dbReference type="Pfam" id="PF19906">
    <property type="entry name" value="CGDB"/>
    <property type="match status" value="1"/>
</dbReference>
<evidence type="ECO:0000313" key="6">
    <source>
        <dbReference type="EMBL" id="QPL05243.1"/>
    </source>
</evidence>
<evidence type="ECO:0000256" key="4">
    <source>
        <dbReference type="ARBA" id="ARBA00047208"/>
    </source>
</evidence>
<organism evidence="6 7">
    <name type="scientific">Actinomyces respiraculi</name>
    <dbReference type="NCBI Taxonomy" id="2744574"/>
    <lineage>
        <taxon>Bacteria</taxon>
        <taxon>Bacillati</taxon>
        <taxon>Actinomycetota</taxon>
        <taxon>Actinomycetes</taxon>
        <taxon>Actinomycetales</taxon>
        <taxon>Actinomycetaceae</taxon>
        <taxon>Actinomyces</taxon>
    </lineage>
</organism>
<evidence type="ECO:0000256" key="1">
    <source>
        <dbReference type="ARBA" id="ARBA00023239"/>
    </source>
</evidence>
<dbReference type="InterPro" id="IPR045959">
    <property type="entry name" value="CGDB"/>
</dbReference>
<gene>
    <name evidence="6" type="ORF">ID810_11085</name>
</gene>
<name>A0A7T0PW81_9ACTO</name>
<comment type="similarity">
    <text evidence="3">Belongs to the C-glycoside deglycosidase beta subunit family.</text>
</comment>